<evidence type="ECO:0000313" key="1">
    <source>
        <dbReference type="EMBL" id="MEE1945538.1"/>
    </source>
</evidence>
<dbReference type="InterPro" id="IPR051675">
    <property type="entry name" value="Endo/Exo/Phosphatase_dom_1"/>
</dbReference>
<dbReference type="PANTHER" id="PTHR21180">
    <property type="entry name" value="ENDONUCLEASE/EXONUCLEASE/PHOSPHATASE FAMILY DOMAIN-CONTAINING PROTEIN 1"/>
    <property type="match status" value="1"/>
</dbReference>
<organism evidence="1 2">
    <name type="scientific">Pedobacter albus</name>
    <dbReference type="NCBI Taxonomy" id="3113905"/>
    <lineage>
        <taxon>Bacteria</taxon>
        <taxon>Pseudomonadati</taxon>
        <taxon>Bacteroidota</taxon>
        <taxon>Sphingobacteriia</taxon>
        <taxon>Sphingobacteriales</taxon>
        <taxon>Sphingobacteriaceae</taxon>
        <taxon>Pedobacter</taxon>
    </lineage>
</organism>
<dbReference type="Gene3D" id="1.10.150.320">
    <property type="entry name" value="Photosystem II 12 kDa extrinsic protein"/>
    <property type="match status" value="1"/>
</dbReference>
<sequence length="304" mass="35106">MKNWLNKYFGFTKREYNGLLFLMAVLLFLAVFPYVYDLLKDKQEPATAVEVTAIKQLELVNMESDNRDGYAYPDHARAVRKAPELFRFDPNQIDASQWQSLGLSAKQAQSIINYRNKGGRFYKAEDLQKMYVISPEMYARLKSYVTIEGGATDKFENKQPFHKDTNPRPQKELAVIEINGADTVQLQEIRGIGPAFAKRIANYRERLGGFYRKEQLLEVFGLDSAKFEGIKDQVRVDAGQLKKININTAVFDELKNNPYLKYKQINAIIQYRKQHGPYKAIEDLRKVAILTPQNIQNLAPYLTF</sequence>
<evidence type="ECO:0000313" key="2">
    <source>
        <dbReference type="Proteomes" id="UP001336835"/>
    </source>
</evidence>
<dbReference type="RefSeq" id="WP_330107885.1">
    <property type="nucleotide sequence ID" value="NZ_JAZDQT010000002.1"/>
</dbReference>
<dbReference type="Pfam" id="PF12836">
    <property type="entry name" value="HHH_3"/>
    <property type="match status" value="3"/>
</dbReference>
<dbReference type="Proteomes" id="UP001336835">
    <property type="component" value="Unassembled WGS sequence"/>
</dbReference>
<accession>A0ABU7I7U3</accession>
<dbReference type="PANTHER" id="PTHR21180:SF32">
    <property type="entry name" value="ENDONUCLEASE_EXONUCLEASE_PHOSPHATASE FAMILY DOMAIN-CONTAINING PROTEIN 1"/>
    <property type="match status" value="1"/>
</dbReference>
<comment type="caution">
    <text evidence="1">The sequence shown here is derived from an EMBL/GenBank/DDBJ whole genome shotgun (WGS) entry which is preliminary data.</text>
</comment>
<dbReference type="Gene3D" id="1.10.150.280">
    <property type="entry name" value="AF1531-like domain"/>
    <property type="match status" value="2"/>
</dbReference>
<gene>
    <name evidence="1" type="ORF">VRU48_10510</name>
</gene>
<protein>
    <submittedName>
        <fullName evidence="1">Helix-hairpin-helix domain-containing protein</fullName>
    </submittedName>
</protein>
<dbReference type="InterPro" id="IPR010994">
    <property type="entry name" value="RuvA_2-like"/>
</dbReference>
<reference evidence="1 2" key="1">
    <citation type="submission" date="2024-01" db="EMBL/GenBank/DDBJ databases">
        <title>Pedobacter sp. nov., isolated from fresh soil.</title>
        <authorList>
            <person name="Le N.T.T."/>
        </authorList>
    </citation>
    <scope>NUCLEOTIDE SEQUENCE [LARGE SCALE GENOMIC DNA]</scope>
    <source>
        <strain evidence="1 2">KR3-3</strain>
    </source>
</reference>
<keyword evidence="2" id="KW-1185">Reference proteome</keyword>
<dbReference type="SUPFAM" id="SSF47781">
    <property type="entry name" value="RuvA domain 2-like"/>
    <property type="match status" value="3"/>
</dbReference>
<name>A0ABU7I7U3_9SPHI</name>
<proteinExistence type="predicted"/>
<dbReference type="EMBL" id="JAZDQT010000002">
    <property type="protein sequence ID" value="MEE1945538.1"/>
    <property type="molecule type" value="Genomic_DNA"/>
</dbReference>